<dbReference type="RefSeq" id="XP_002295939.1">
    <property type="nucleotide sequence ID" value="XM_002295903.1"/>
</dbReference>
<dbReference type="AlphaFoldDB" id="B5YNM3"/>
<evidence type="ECO:0000259" key="6">
    <source>
        <dbReference type="PROSITE" id="PS51462"/>
    </source>
</evidence>
<dbReference type="SUPFAM" id="SSF55811">
    <property type="entry name" value="Nudix"/>
    <property type="match status" value="1"/>
</dbReference>
<evidence type="ECO:0000256" key="2">
    <source>
        <dbReference type="ARBA" id="ARBA00022723"/>
    </source>
</evidence>
<evidence type="ECO:0000256" key="4">
    <source>
        <dbReference type="ARBA" id="ARBA00022842"/>
    </source>
</evidence>
<evidence type="ECO:0000313" key="7">
    <source>
        <dbReference type="EMBL" id="ACI64656.1"/>
    </source>
</evidence>
<dbReference type="CDD" id="cd04666">
    <property type="entry name" value="NUDIX_DIPP2_like_Nudt4"/>
    <property type="match status" value="1"/>
</dbReference>
<dbReference type="Pfam" id="PF00293">
    <property type="entry name" value="NUDIX"/>
    <property type="match status" value="1"/>
</dbReference>
<comment type="cofactor">
    <cofactor evidence="1">
        <name>Mg(2+)</name>
        <dbReference type="ChEBI" id="CHEBI:18420"/>
    </cofactor>
</comment>
<keyword evidence="8" id="KW-1185">Reference proteome</keyword>
<evidence type="ECO:0000256" key="1">
    <source>
        <dbReference type="ARBA" id="ARBA00001946"/>
    </source>
</evidence>
<evidence type="ECO:0000313" key="8">
    <source>
        <dbReference type="Proteomes" id="UP000001449"/>
    </source>
</evidence>
<dbReference type="EMBL" id="CP001160">
    <property type="protein sequence ID" value="ACI64656.1"/>
    <property type="molecule type" value="Genomic_DNA"/>
</dbReference>
<feature type="region of interest" description="Disordered" evidence="5">
    <location>
        <begin position="59"/>
        <end position="141"/>
    </location>
</feature>
<gene>
    <name evidence="7" type="ORF">THAPS_23577</name>
</gene>
<dbReference type="GO" id="GO:0016462">
    <property type="term" value="F:pyrophosphatase activity"/>
    <property type="evidence" value="ECO:0007669"/>
    <property type="project" value="InterPro"/>
</dbReference>
<proteinExistence type="predicted"/>
<keyword evidence="2" id="KW-0479">Metal-binding</keyword>
<feature type="compositionally biased region" description="Polar residues" evidence="5">
    <location>
        <begin position="59"/>
        <end position="68"/>
    </location>
</feature>
<dbReference type="PaxDb" id="35128-Thaps23577"/>
<dbReference type="PROSITE" id="PS00893">
    <property type="entry name" value="NUDIX_BOX"/>
    <property type="match status" value="1"/>
</dbReference>
<dbReference type="InterPro" id="IPR047198">
    <property type="entry name" value="DDP-like_NUDIX"/>
</dbReference>
<protein>
    <recommendedName>
        <fullName evidence="6">Nudix hydrolase domain-containing protein</fullName>
    </recommendedName>
</protein>
<dbReference type="GO" id="GO:0046872">
    <property type="term" value="F:metal ion binding"/>
    <property type="evidence" value="ECO:0007669"/>
    <property type="project" value="UniProtKB-KW"/>
</dbReference>
<organism evidence="7 8">
    <name type="scientific">Thalassiosira pseudonana</name>
    <name type="common">Marine diatom</name>
    <name type="synonym">Cyclotella nana</name>
    <dbReference type="NCBI Taxonomy" id="35128"/>
    <lineage>
        <taxon>Eukaryota</taxon>
        <taxon>Sar</taxon>
        <taxon>Stramenopiles</taxon>
        <taxon>Ochrophyta</taxon>
        <taxon>Bacillariophyta</taxon>
        <taxon>Coscinodiscophyceae</taxon>
        <taxon>Thalassiosirophycidae</taxon>
        <taxon>Thalassiosirales</taxon>
        <taxon>Thalassiosiraceae</taxon>
        <taxon>Thalassiosira</taxon>
    </lineage>
</organism>
<feature type="region of interest" description="Disordered" evidence="5">
    <location>
        <begin position="274"/>
        <end position="313"/>
    </location>
</feature>
<feature type="compositionally biased region" description="Polar residues" evidence="5">
    <location>
        <begin position="1"/>
        <end position="14"/>
    </location>
</feature>
<feature type="compositionally biased region" description="Polar residues" evidence="5">
    <location>
        <begin position="289"/>
        <end position="302"/>
    </location>
</feature>
<dbReference type="STRING" id="35128.B5YNM3"/>
<dbReference type="InterPro" id="IPR020084">
    <property type="entry name" value="NUDIX_hydrolase_CS"/>
</dbReference>
<name>B5YNM3_THAPS</name>
<dbReference type="Gene3D" id="3.90.79.10">
    <property type="entry name" value="Nucleoside Triphosphate Pyrophosphohydrolase"/>
    <property type="match status" value="1"/>
</dbReference>
<dbReference type="GeneID" id="7447155"/>
<dbReference type="GO" id="GO:0005634">
    <property type="term" value="C:nucleus"/>
    <property type="evidence" value="ECO:0000318"/>
    <property type="project" value="GO_Central"/>
</dbReference>
<dbReference type="Proteomes" id="UP000001449">
    <property type="component" value="Chromosome 7"/>
</dbReference>
<dbReference type="InParanoid" id="B5YNM3"/>
<dbReference type="PANTHER" id="PTHR12629:SF0">
    <property type="entry name" value="DIPHOSPHOINOSITOL-POLYPHOSPHATE DIPHOSPHATASE"/>
    <property type="match status" value="1"/>
</dbReference>
<sequence length="545" mass="57686">MACKLKNTSGSSAMNAADGNKDGFIPLSPHPSSSDDESKYKEEDTNAATAILPTININNNTMKQQTDARSPIPNNKRCDDDNNNTTTSTLSGGNNSTVGSATCPGSAVRRSNNNSSVLSGGTLTPAGRLTPTGQGRIKAPPVCKAPSLKRVASTIEDFSCFSPQAAGRCAERSVLTGDGGVVEDMPFNIEGEEVAAVSPLRKSHQETSSTPCVKSSDSAVTVGTTEGKAYVSSNSTVVTNTSASSSCGRGVCGAGAGLGGVPKPPLEVVRTDSAVHSEDELGGGEQKKPTSATSPKMSSSFTDKLVKDQQSRQGRSLQRWLVHSKTEDLVRQVAGSIPITKDGRIILISASRKTEWILPKGGWDADETKEECAVRETYEEGGLLGSLGSCLDPIDYESSKAKKRRLGMSAVKSKRKSEMLPPLPKRVKVEASAGVASAVSSSGTTDASSPDKETMSTPASSPDPTNYSYVRLFLFPLYVTTVKTDWPEKGRLRKVVSIDEAIRIMELEDRPYFRRALEMVKARGLHLINGDNVVPSAKGIDDASC</sequence>
<dbReference type="PANTHER" id="PTHR12629">
    <property type="entry name" value="DIPHOSPHOINOSITOL POLYPHOSPHATE PHOSPHOHYDROLASE"/>
    <property type="match status" value="1"/>
</dbReference>
<dbReference type="InterPro" id="IPR000086">
    <property type="entry name" value="NUDIX_hydrolase_dom"/>
</dbReference>
<accession>B5YNM3</accession>
<evidence type="ECO:0000256" key="3">
    <source>
        <dbReference type="ARBA" id="ARBA00022801"/>
    </source>
</evidence>
<dbReference type="InterPro" id="IPR015797">
    <property type="entry name" value="NUDIX_hydrolase-like_dom_sf"/>
</dbReference>
<feature type="region of interest" description="Disordered" evidence="5">
    <location>
        <begin position="438"/>
        <end position="463"/>
    </location>
</feature>
<feature type="compositionally biased region" description="Low complexity" evidence="5">
    <location>
        <begin position="438"/>
        <end position="448"/>
    </location>
</feature>
<dbReference type="KEGG" id="tps:THAPS_23577"/>
<feature type="compositionally biased region" description="Low complexity" evidence="5">
    <location>
        <begin position="83"/>
        <end position="100"/>
    </location>
</feature>
<keyword evidence="3" id="KW-0378">Hydrolase</keyword>
<dbReference type="PROSITE" id="PS51462">
    <property type="entry name" value="NUDIX"/>
    <property type="match status" value="1"/>
</dbReference>
<dbReference type="GO" id="GO:0005737">
    <property type="term" value="C:cytoplasm"/>
    <property type="evidence" value="ECO:0000318"/>
    <property type="project" value="GO_Central"/>
</dbReference>
<feature type="domain" description="Nudix hydrolase" evidence="6">
    <location>
        <begin position="329"/>
        <end position="518"/>
    </location>
</feature>
<reference evidence="7 8" key="2">
    <citation type="journal article" date="2008" name="Nature">
        <title>The Phaeodactylum genome reveals the evolutionary history of diatom genomes.</title>
        <authorList>
            <person name="Bowler C."/>
            <person name="Allen A.E."/>
            <person name="Badger J.H."/>
            <person name="Grimwood J."/>
            <person name="Jabbari K."/>
            <person name="Kuo A."/>
            <person name="Maheswari U."/>
            <person name="Martens C."/>
            <person name="Maumus F."/>
            <person name="Otillar R.P."/>
            <person name="Rayko E."/>
            <person name="Salamov A."/>
            <person name="Vandepoele K."/>
            <person name="Beszteri B."/>
            <person name="Gruber A."/>
            <person name="Heijde M."/>
            <person name="Katinka M."/>
            <person name="Mock T."/>
            <person name="Valentin K."/>
            <person name="Verret F."/>
            <person name="Berges J.A."/>
            <person name="Brownlee C."/>
            <person name="Cadoret J.P."/>
            <person name="Chiovitti A."/>
            <person name="Choi C.J."/>
            <person name="Coesel S."/>
            <person name="De Martino A."/>
            <person name="Detter J.C."/>
            <person name="Durkin C."/>
            <person name="Falciatore A."/>
            <person name="Fournet J."/>
            <person name="Haruta M."/>
            <person name="Huysman M.J."/>
            <person name="Jenkins B.D."/>
            <person name="Jiroutova K."/>
            <person name="Jorgensen R.E."/>
            <person name="Joubert Y."/>
            <person name="Kaplan A."/>
            <person name="Kroger N."/>
            <person name="Kroth P.G."/>
            <person name="La Roche J."/>
            <person name="Lindquist E."/>
            <person name="Lommer M."/>
            <person name="Martin-Jezequel V."/>
            <person name="Lopez P.J."/>
            <person name="Lucas S."/>
            <person name="Mangogna M."/>
            <person name="McGinnis K."/>
            <person name="Medlin L.K."/>
            <person name="Montsant A."/>
            <person name="Oudot-Le Secq M.P."/>
            <person name="Napoli C."/>
            <person name="Obornik M."/>
            <person name="Parker M.S."/>
            <person name="Petit J.L."/>
            <person name="Porcel B.M."/>
            <person name="Poulsen N."/>
            <person name="Robison M."/>
            <person name="Rychlewski L."/>
            <person name="Rynearson T.A."/>
            <person name="Schmutz J."/>
            <person name="Shapiro H."/>
            <person name="Siaut M."/>
            <person name="Stanley M."/>
            <person name="Sussman M.R."/>
            <person name="Taylor A.R."/>
            <person name="Vardi A."/>
            <person name="von Dassow P."/>
            <person name="Vyverman W."/>
            <person name="Willis A."/>
            <person name="Wyrwicz L.S."/>
            <person name="Rokhsar D.S."/>
            <person name="Weissenbach J."/>
            <person name="Armbrust E.V."/>
            <person name="Green B.R."/>
            <person name="Van de Peer Y."/>
            <person name="Grigoriev I.V."/>
        </authorList>
    </citation>
    <scope>NUCLEOTIDE SEQUENCE [LARGE SCALE GENOMIC DNA]</scope>
    <source>
        <strain evidence="7 8">CCMP1335</strain>
    </source>
</reference>
<dbReference type="eggNOG" id="KOG2839">
    <property type="taxonomic scope" value="Eukaryota"/>
</dbReference>
<dbReference type="HOGENOM" id="CLU_500152_0_0_1"/>
<evidence type="ECO:0000256" key="5">
    <source>
        <dbReference type="SAM" id="MobiDB-lite"/>
    </source>
</evidence>
<keyword evidence="4" id="KW-0460">Magnesium</keyword>
<feature type="region of interest" description="Disordered" evidence="5">
    <location>
        <begin position="1"/>
        <end position="44"/>
    </location>
</feature>
<reference evidence="7 8" key="1">
    <citation type="journal article" date="2004" name="Science">
        <title>The genome of the diatom Thalassiosira pseudonana: ecology, evolution, and metabolism.</title>
        <authorList>
            <person name="Armbrust E.V."/>
            <person name="Berges J.A."/>
            <person name="Bowler C."/>
            <person name="Green B.R."/>
            <person name="Martinez D."/>
            <person name="Putnam N.H."/>
            <person name="Zhou S."/>
            <person name="Allen A.E."/>
            <person name="Apt K.E."/>
            <person name="Bechner M."/>
            <person name="Brzezinski M.A."/>
            <person name="Chaal B.K."/>
            <person name="Chiovitti A."/>
            <person name="Davis A.K."/>
            <person name="Demarest M.S."/>
            <person name="Detter J.C."/>
            <person name="Glavina T."/>
            <person name="Goodstein D."/>
            <person name="Hadi M.Z."/>
            <person name="Hellsten U."/>
            <person name="Hildebrand M."/>
            <person name="Jenkins B.D."/>
            <person name="Jurka J."/>
            <person name="Kapitonov V.V."/>
            <person name="Kroger N."/>
            <person name="Lau W.W."/>
            <person name="Lane T.W."/>
            <person name="Larimer F.W."/>
            <person name="Lippmeier J.C."/>
            <person name="Lucas S."/>
            <person name="Medina M."/>
            <person name="Montsant A."/>
            <person name="Obornik M."/>
            <person name="Parker M.S."/>
            <person name="Palenik B."/>
            <person name="Pazour G.J."/>
            <person name="Richardson P.M."/>
            <person name="Rynearson T.A."/>
            <person name="Saito M.A."/>
            <person name="Schwartz D.C."/>
            <person name="Thamatrakoln K."/>
            <person name="Valentin K."/>
            <person name="Vardi A."/>
            <person name="Wilkerson F.P."/>
            <person name="Rokhsar D.S."/>
        </authorList>
    </citation>
    <scope>NUCLEOTIDE SEQUENCE [LARGE SCALE GENOMIC DNA]</scope>
    <source>
        <strain evidence="7 8">CCMP1335</strain>
    </source>
</reference>